<keyword evidence="2 4" id="KW-0472">Membrane</keyword>
<dbReference type="PRINTS" id="PR01021">
    <property type="entry name" value="OMPADOMAIN"/>
</dbReference>
<evidence type="ECO:0000256" key="4">
    <source>
        <dbReference type="PROSITE-ProRule" id="PRU00473"/>
    </source>
</evidence>
<evidence type="ECO:0000259" key="6">
    <source>
        <dbReference type="PROSITE" id="PS51123"/>
    </source>
</evidence>
<keyword evidence="8" id="KW-1185">Reference proteome</keyword>
<name>A0A7W9T330_9BACT</name>
<dbReference type="InterPro" id="IPR006665">
    <property type="entry name" value="OmpA-like"/>
</dbReference>
<dbReference type="PANTHER" id="PTHR30329">
    <property type="entry name" value="STATOR ELEMENT OF FLAGELLAR MOTOR COMPLEX"/>
    <property type="match status" value="1"/>
</dbReference>
<dbReference type="InterPro" id="IPR036737">
    <property type="entry name" value="OmpA-like_sf"/>
</dbReference>
<organism evidence="7 8">
    <name type="scientific">Hymenobacter luteus</name>
    <dbReference type="NCBI Taxonomy" id="1411122"/>
    <lineage>
        <taxon>Bacteria</taxon>
        <taxon>Pseudomonadati</taxon>
        <taxon>Bacteroidota</taxon>
        <taxon>Cytophagia</taxon>
        <taxon>Cytophagales</taxon>
        <taxon>Hymenobacteraceae</taxon>
        <taxon>Hymenobacter</taxon>
    </lineage>
</organism>
<dbReference type="Proteomes" id="UP000532746">
    <property type="component" value="Unassembled WGS sequence"/>
</dbReference>
<dbReference type="CDD" id="cd07185">
    <property type="entry name" value="OmpA_C-like"/>
    <property type="match status" value="1"/>
</dbReference>
<feature type="chain" id="PRO_5030729806" evidence="5">
    <location>
        <begin position="19"/>
        <end position="661"/>
    </location>
</feature>
<dbReference type="Gene3D" id="2.130.10.10">
    <property type="entry name" value="YVTN repeat-like/Quinoprotein amine dehydrogenase"/>
    <property type="match status" value="1"/>
</dbReference>
<dbReference type="AlphaFoldDB" id="A0A7W9T330"/>
<dbReference type="Gene3D" id="3.30.1330.60">
    <property type="entry name" value="OmpA-like domain"/>
    <property type="match status" value="1"/>
</dbReference>
<sequence>MKVLLTLVLALCWLTLRAQEAGALRVYSDPGAQYQLAYPAAWQLVRPQNDSSGVTLLAAEPPGRVLATVSRRPLPELQGGATGWAARSQLDSVWHATQRLPQAQVLQLALHEADTYAEVRYHYTYAAGPAPAPRTRVVGRRMWQRGQELRLEYRASTSLDASYLADADKLVASLRFTGPARPATGGLPAQCDDKMYGIAALRYDNELWEDDCRTIHEFAAADLSAPPRIHRQVLPFQSYALAKGFDNCLYSVTKSPTDAPEPVYRYNPATGQGEFTSWLLPPQGPENVWISAATDEQGSLYFMTSDASKLVKVAPATGAVSVVWATDPVRQAPFYPTIGFAGAGSHGNFCLDEAQTLYQVYSTDGSLISVNLSTGQPAPTLTVPAGLPRRGGYSDLLLQKAPDGRRWLYMAGPKALYRVDMSRGEAQLVRRGIYTDLAGCNVFRQPPPLPPPTREAVPAPPVTGTWRGRVLDARTFQPLPQARLRLGPAGAETTVPLNAQGMFSFLVEPGRKAAAQAWLAGYLPLDSTFSTSAGPYVQDILLQPLAVGTILRLDKVRFEQGSARLLSSSYPALKKLLQLLTDTPGLTIELRGHTDNVGAPEKNVQLSERRVATVKAYLVRHGIAESRITGLGLGGAEPRASNDWEATRQLNRRVEFRVTGV</sequence>
<reference evidence="7 8" key="1">
    <citation type="submission" date="2020-08" db="EMBL/GenBank/DDBJ databases">
        <title>Genomic Encyclopedia of Type Strains, Phase IV (KMG-IV): sequencing the most valuable type-strain genomes for metagenomic binning, comparative biology and taxonomic classification.</title>
        <authorList>
            <person name="Goeker M."/>
        </authorList>
    </citation>
    <scope>NUCLEOTIDE SEQUENCE [LARGE SCALE GENOMIC DNA]</scope>
    <source>
        <strain evidence="7 8">DSM 26718</strain>
    </source>
</reference>
<feature type="domain" description="OmpA-like" evidence="6">
    <location>
        <begin position="545"/>
        <end position="661"/>
    </location>
</feature>
<dbReference type="InterPro" id="IPR008969">
    <property type="entry name" value="CarboxyPept-like_regulatory"/>
</dbReference>
<evidence type="ECO:0000256" key="1">
    <source>
        <dbReference type="ARBA" id="ARBA00004442"/>
    </source>
</evidence>
<evidence type="ECO:0000313" key="7">
    <source>
        <dbReference type="EMBL" id="MBB6059838.1"/>
    </source>
</evidence>
<evidence type="ECO:0000256" key="2">
    <source>
        <dbReference type="ARBA" id="ARBA00023136"/>
    </source>
</evidence>
<dbReference type="SUPFAM" id="SSF49464">
    <property type="entry name" value="Carboxypeptidase regulatory domain-like"/>
    <property type="match status" value="1"/>
</dbReference>
<dbReference type="EMBL" id="JACHGG010000003">
    <property type="protein sequence ID" value="MBB6059838.1"/>
    <property type="molecule type" value="Genomic_DNA"/>
</dbReference>
<evidence type="ECO:0000256" key="3">
    <source>
        <dbReference type="ARBA" id="ARBA00023237"/>
    </source>
</evidence>
<gene>
    <name evidence="7" type="ORF">HNQ93_002698</name>
</gene>
<evidence type="ECO:0000313" key="8">
    <source>
        <dbReference type="Proteomes" id="UP000532746"/>
    </source>
</evidence>
<dbReference type="InterPro" id="IPR015943">
    <property type="entry name" value="WD40/YVTN_repeat-like_dom_sf"/>
</dbReference>
<evidence type="ECO:0000256" key="5">
    <source>
        <dbReference type="SAM" id="SignalP"/>
    </source>
</evidence>
<proteinExistence type="predicted"/>
<dbReference type="SUPFAM" id="SSF103088">
    <property type="entry name" value="OmpA-like"/>
    <property type="match status" value="1"/>
</dbReference>
<dbReference type="InterPro" id="IPR050330">
    <property type="entry name" value="Bact_OuterMem_StrucFunc"/>
</dbReference>
<keyword evidence="5" id="KW-0732">Signal</keyword>
<dbReference type="RefSeq" id="WP_183403730.1">
    <property type="nucleotide sequence ID" value="NZ_JACHGG010000003.1"/>
</dbReference>
<protein>
    <submittedName>
        <fullName evidence="7">Outer membrane protein OmpA-like peptidoglycan-associated protein</fullName>
    </submittedName>
</protein>
<keyword evidence="3" id="KW-0998">Cell outer membrane</keyword>
<dbReference type="PROSITE" id="PS51123">
    <property type="entry name" value="OMPA_2"/>
    <property type="match status" value="1"/>
</dbReference>
<comment type="subcellular location">
    <subcellularLocation>
        <location evidence="1">Cell outer membrane</location>
    </subcellularLocation>
</comment>
<dbReference type="Pfam" id="PF00691">
    <property type="entry name" value="OmpA"/>
    <property type="match status" value="1"/>
</dbReference>
<feature type="signal peptide" evidence="5">
    <location>
        <begin position="1"/>
        <end position="18"/>
    </location>
</feature>
<dbReference type="GO" id="GO:0009279">
    <property type="term" value="C:cell outer membrane"/>
    <property type="evidence" value="ECO:0007669"/>
    <property type="project" value="UniProtKB-SubCell"/>
</dbReference>
<dbReference type="InterPro" id="IPR006664">
    <property type="entry name" value="OMP_bac"/>
</dbReference>
<dbReference type="PANTHER" id="PTHR30329:SF21">
    <property type="entry name" value="LIPOPROTEIN YIAD-RELATED"/>
    <property type="match status" value="1"/>
</dbReference>
<comment type="caution">
    <text evidence="7">The sequence shown here is derived from an EMBL/GenBank/DDBJ whole genome shotgun (WGS) entry which is preliminary data.</text>
</comment>
<accession>A0A7W9T330</accession>
<dbReference type="SUPFAM" id="SSF63829">
    <property type="entry name" value="Calcium-dependent phosphotriesterase"/>
    <property type="match status" value="1"/>
</dbReference>